<dbReference type="InterPro" id="IPR016772">
    <property type="entry name" value="UCP020408"/>
</dbReference>
<reference evidence="4 5" key="1">
    <citation type="submission" date="2020-04" db="EMBL/GenBank/DDBJ databases">
        <title>Ramlibacter sp. G-1-2-2 isolated from soil.</title>
        <authorList>
            <person name="Dahal R.H."/>
        </authorList>
    </citation>
    <scope>NUCLEOTIDE SEQUENCE [LARGE SCALE GENOMIC DNA]</scope>
    <source>
        <strain evidence="4 5">G-1-2-2</strain>
    </source>
</reference>
<evidence type="ECO:0000256" key="2">
    <source>
        <dbReference type="SAM" id="Coils"/>
    </source>
</evidence>
<feature type="region of interest" description="Disordered" evidence="3">
    <location>
        <begin position="1"/>
        <end position="23"/>
    </location>
</feature>
<comment type="caution">
    <text evidence="4">The sequence shown here is derived from an EMBL/GenBank/DDBJ whole genome shotgun (WGS) entry which is preliminary data.</text>
</comment>
<comment type="similarity">
    <text evidence="1">Belongs to the UPF0751 family.</text>
</comment>
<evidence type="ECO:0000256" key="3">
    <source>
        <dbReference type="SAM" id="MobiDB-lite"/>
    </source>
</evidence>
<dbReference type="RefSeq" id="WP_169420470.1">
    <property type="nucleotide sequence ID" value="NZ_JABBFX010000002.1"/>
</dbReference>
<dbReference type="Proteomes" id="UP000541185">
    <property type="component" value="Unassembled WGS sequence"/>
</dbReference>
<dbReference type="EMBL" id="JABBFX010000002">
    <property type="protein sequence ID" value="NML46190.1"/>
    <property type="molecule type" value="Genomic_DNA"/>
</dbReference>
<organism evidence="4 5">
    <name type="scientific">Ramlibacter agri</name>
    <dbReference type="NCBI Taxonomy" id="2728837"/>
    <lineage>
        <taxon>Bacteria</taxon>
        <taxon>Pseudomonadati</taxon>
        <taxon>Pseudomonadota</taxon>
        <taxon>Betaproteobacteria</taxon>
        <taxon>Burkholderiales</taxon>
        <taxon>Comamonadaceae</taxon>
        <taxon>Ramlibacter</taxon>
    </lineage>
</organism>
<dbReference type="Pfam" id="PF10087">
    <property type="entry name" value="DUF2325"/>
    <property type="match status" value="1"/>
</dbReference>
<name>A0A848H9T0_9BURK</name>
<feature type="coiled-coil region" evidence="2">
    <location>
        <begin position="271"/>
        <end position="298"/>
    </location>
</feature>
<dbReference type="AlphaFoldDB" id="A0A848H9T0"/>
<evidence type="ECO:0000256" key="1">
    <source>
        <dbReference type="ARBA" id="ARBA00007189"/>
    </source>
</evidence>
<protein>
    <submittedName>
        <fullName evidence="4">DUF2325 domain-containing protein</fullName>
    </submittedName>
</protein>
<evidence type="ECO:0000313" key="5">
    <source>
        <dbReference type="Proteomes" id="UP000541185"/>
    </source>
</evidence>
<keyword evidence="5" id="KW-1185">Reference proteome</keyword>
<proteinExistence type="inferred from homology"/>
<accession>A0A848H9T0</accession>
<keyword evidence="2" id="KW-0175">Coiled coil</keyword>
<evidence type="ECO:0000313" key="4">
    <source>
        <dbReference type="EMBL" id="NML46190.1"/>
    </source>
</evidence>
<feature type="coiled-coil region" evidence="2">
    <location>
        <begin position="171"/>
        <end position="219"/>
    </location>
</feature>
<gene>
    <name evidence="4" type="ORF">HHL11_20750</name>
</gene>
<sequence length="422" mass="45856">MEQPPFRPAAWSPSAQTWQGAAPLQDAHPERMRLGEMDPHLHCSVIGTCLSAPELRKLMAKFIGVAGTSDLDVHHEAVRLASQDSEVARTLHRALDRRHEGTVQRFTRARDDSALAALWADSLKSGEVPGAYWAVLTHRRASVELRQQAFGEVHMLSHLMGAANRADIRRLVAIEKDNAEWRERSERQQQRLAEIAGERDTAQQACDELRLRVQELERLLAAREAPQPESGSESSADALARAVALHTRRREAAEARALALAGETTLLREEKDHARAHGEELARELAAAEAELRRVAEDAPAPPAGALAGRRLLYVGGRPSSSAAIRGFAARLGAEFRHHDGGLEDRKGLLASALGWAEVVAFPVDCIDHDSALALKKACLQRGKRFLPLRTASVASLAAAVTTLAAPVNAAQTCAGPCRRHG</sequence>